<protein>
    <submittedName>
        <fullName evidence="2">YuzL family protein</fullName>
    </submittedName>
</protein>
<comment type="caution">
    <text evidence="2">The sequence shown here is derived from an EMBL/GenBank/DDBJ whole genome shotgun (WGS) entry which is preliminary data.</text>
</comment>
<accession>A0A941GPU4</accession>
<dbReference type="RefSeq" id="WP_212121540.1">
    <property type="nucleotide sequence ID" value="NZ_JAGTPX020000032.1"/>
</dbReference>
<dbReference type="InterPro" id="IPR025625">
    <property type="entry name" value="YuzL"/>
</dbReference>
<dbReference type="Pfam" id="PF14115">
    <property type="entry name" value="YuzL"/>
    <property type="match status" value="1"/>
</dbReference>
<dbReference type="AlphaFoldDB" id="A0A941GPU4"/>
<dbReference type="EMBL" id="JAGTPX010000035">
    <property type="protein sequence ID" value="MBR8672248.1"/>
    <property type="molecule type" value="Genomic_DNA"/>
</dbReference>
<name>A0A941GPU4_NIACI</name>
<feature type="compositionally biased region" description="Basic and acidic residues" evidence="1">
    <location>
        <begin position="27"/>
        <end position="37"/>
    </location>
</feature>
<organism evidence="2">
    <name type="scientific">Niallia circulans</name>
    <name type="common">Bacillus circulans</name>
    <dbReference type="NCBI Taxonomy" id="1397"/>
    <lineage>
        <taxon>Bacteria</taxon>
        <taxon>Bacillati</taxon>
        <taxon>Bacillota</taxon>
        <taxon>Bacilli</taxon>
        <taxon>Bacillales</taxon>
        <taxon>Bacillaceae</taxon>
        <taxon>Niallia</taxon>
    </lineage>
</organism>
<proteinExistence type="predicted"/>
<evidence type="ECO:0000313" key="2">
    <source>
        <dbReference type="EMBL" id="MBR8672248.1"/>
    </source>
</evidence>
<sequence length="77" mass="8395">MTNRKADPSTIGLGATQPEGQGTTTKETGRTKADSSRKNKSVHNTYGLTKAGGRNFACFFGWVFRMLFNESLPPNNV</sequence>
<feature type="region of interest" description="Disordered" evidence="1">
    <location>
        <begin position="1"/>
        <end position="46"/>
    </location>
</feature>
<gene>
    <name evidence="2" type="ORF">KD144_22165</name>
</gene>
<evidence type="ECO:0000256" key="1">
    <source>
        <dbReference type="SAM" id="MobiDB-lite"/>
    </source>
</evidence>
<reference evidence="2" key="1">
    <citation type="submission" date="2021-04" db="EMBL/GenBank/DDBJ databases">
        <title>Genomic analysis of electroactive and textile dye degrading Bacillus circulans strain: DC10 isolated from constructed wetland-microbial fuel cells treating textile dye wastewaters.</title>
        <authorList>
            <person name="Patel D.U."/>
            <person name="Desai C.R."/>
        </authorList>
    </citation>
    <scope>NUCLEOTIDE SEQUENCE</scope>
    <source>
        <strain evidence="2">DC10</strain>
    </source>
</reference>